<reference evidence="3 4" key="1">
    <citation type="journal article" date="2019" name="Nat. Ecol. Evol.">
        <title>Megaphylogeny resolves global patterns of mushroom evolution.</title>
        <authorList>
            <person name="Varga T."/>
            <person name="Krizsan K."/>
            <person name="Foldi C."/>
            <person name="Dima B."/>
            <person name="Sanchez-Garcia M."/>
            <person name="Sanchez-Ramirez S."/>
            <person name="Szollosi G.J."/>
            <person name="Szarkandi J.G."/>
            <person name="Papp V."/>
            <person name="Albert L."/>
            <person name="Andreopoulos W."/>
            <person name="Angelini C."/>
            <person name="Antonin V."/>
            <person name="Barry K.W."/>
            <person name="Bougher N.L."/>
            <person name="Buchanan P."/>
            <person name="Buyck B."/>
            <person name="Bense V."/>
            <person name="Catcheside P."/>
            <person name="Chovatia M."/>
            <person name="Cooper J."/>
            <person name="Damon W."/>
            <person name="Desjardin D."/>
            <person name="Finy P."/>
            <person name="Geml J."/>
            <person name="Haridas S."/>
            <person name="Hughes K."/>
            <person name="Justo A."/>
            <person name="Karasinski D."/>
            <person name="Kautmanova I."/>
            <person name="Kiss B."/>
            <person name="Kocsube S."/>
            <person name="Kotiranta H."/>
            <person name="LaButti K.M."/>
            <person name="Lechner B.E."/>
            <person name="Liimatainen K."/>
            <person name="Lipzen A."/>
            <person name="Lukacs Z."/>
            <person name="Mihaltcheva S."/>
            <person name="Morgado L.N."/>
            <person name="Niskanen T."/>
            <person name="Noordeloos M.E."/>
            <person name="Ohm R.A."/>
            <person name="Ortiz-Santana B."/>
            <person name="Ovrebo C."/>
            <person name="Racz N."/>
            <person name="Riley R."/>
            <person name="Savchenko A."/>
            <person name="Shiryaev A."/>
            <person name="Soop K."/>
            <person name="Spirin V."/>
            <person name="Szebenyi C."/>
            <person name="Tomsovsky M."/>
            <person name="Tulloss R.E."/>
            <person name="Uehling J."/>
            <person name="Grigoriev I.V."/>
            <person name="Vagvolgyi C."/>
            <person name="Papp T."/>
            <person name="Martin F.M."/>
            <person name="Miettinen O."/>
            <person name="Hibbett D.S."/>
            <person name="Nagy L.G."/>
        </authorList>
    </citation>
    <scope>NUCLEOTIDE SEQUENCE [LARGE SCALE GENOMIC DNA]</scope>
    <source>
        <strain evidence="3 4">CBS 121175</strain>
    </source>
</reference>
<feature type="signal peptide" evidence="2">
    <location>
        <begin position="1"/>
        <end position="17"/>
    </location>
</feature>
<keyword evidence="2" id="KW-0732">Signal</keyword>
<dbReference type="AlphaFoldDB" id="A0A5C3KXL3"/>
<accession>A0A5C3KXL3</accession>
<evidence type="ECO:0000256" key="2">
    <source>
        <dbReference type="SAM" id="SignalP"/>
    </source>
</evidence>
<evidence type="ECO:0000313" key="4">
    <source>
        <dbReference type="Proteomes" id="UP000307440"/>
    </source>
</evidence>
<feature type="region of interest" description="Disordered" evidence="1">
    <location>
        <begin position="26"/>
        <end position="53"/>
    </location>
</feature>
<feature type="chain" id="PRO_5023143458" evidence="2">
    <location>
        <begin position="18"/>
        <end position="53"/>
    </location>
</feature>
<evidence type="ECO:0000313" key="3">
    <source>
        <dbReference type="EMBL" id="TFK25399.1"/>
    </source>
</evidence>
<gene>
    <name evidence="3" type="ORF">FA15DRAFT_356612</name>
</gene>
<evidence type="ECO:0000256" key="1">
    <source>
        <dbReference type="SAM" id="MobiDB-lite"/>
    </source>
</evidence>
<dbReference type="EMBL" id="ML210186">
    <property type="protein sequence ID" value="TFK25399.1"/>
    <property type="molecule type" value="Genomic_DNA"/>
</dbReference>
<organism evidence="3 4">
    <name type="scientific">Coprinopsis marcescibilis</name>
    <name type="common">Agaric fungus</name>
    <name type="synonym">Psathyrella marcescibilis</name>
    <dbReference type="NCBI Taxonomy" id="230819"/>
    <lineage>
        <taxon>Eukaryota</taxon>
        <taxon>Fungi</taxon>
        <taxon>Dikarya</taxon>
        <taxon>Basidiomycota</taxon>
        <taxon>Agaricomycotina</taxon>
        <taxon>Agaricomycetes</taxon>
        <taxon>Agaricomycetidae</taxon>
        <taxon>Agaricales</taxon>
        <taxon>Agaricineae</taxon>
        <taxon>Psathyrellaceae</taxon>
        <taxon>Coprinopsis</taxon>
    </lineage>
</organism>
<keyword evidence="4" id="KW-1185">Reference proteome</keyword>
<feature type="compositionally biased region" description="Polar residues" evidence="1">
    <location>
        <begin position="41"/>
        <end position="53"/>
    </location>
</feature>
<dbReference type="Proteomes" id="UP000307440">
    <property type="component" value="Unassembled WGS sequence"/>
</dbReference>
<protein>
    <submittedName>
        <fullName evidence="3">Uncharacterized protein</fullName>
    </submittedName>
</protein>
<name>A0A5C3KXL3_COPMA</name>
<sequence>MARAGLGWALILTVVSTFKWVRRSRDSSRVNPNYDLHQPRTAPQTQETRSLCI</sequence>
<proteinExistence type="predicted"/>